<protein>
    <submittedName>
        <fullName evidence="1">Uncharacterized protein</fullName>
    </submittedName>
</protein>
<dbReference type="Proteomes" id="UP001054821">
    <property type="component" value="Chromosome 7"/>
</dbReference>
<name>A0AAD4V3P4_PRUDU</name>
<organism evidence="1 2">
    <name type="scientific">Prunus dulcis</name>
    <name type="common">Almond</name>
    <name type="synonym">Amygdalus dulcis</name>
    <dbReference type="NCBI Taxonomy" id="3755"/>
    <lineage>
        <taxon>Eukaryota</taxon>
        <taxon>Viridiplantae</taxon>
        <taxon>Streptophyta</taxon>
        <taxon>Embryophyta</taxon>
        <taxon>Tracheophyta</taxon>
        <taxon>Spermatophyta</taxon>
        <taxon>Magnoliopsida</taxon>
        <taxon>eudicotyledons</taxon>
        <taxon>Gunneridae</taxon>
        <taxon>Pentapetalae</taxon>
        <taxon>rosids</taxon>
        <taxon>fabids</taxon>
        <taxon>Rosales</taxon>
        <taxon>Rosaceae</taxon>
        <taxon>Amygdaloideae</taxon>
        <taxon>Amygdaleae</taxon>
        <taxon>Prunus</taxon>
    </lineage>
</organism>
<dbReference type="EMBL" id="JAJFAZ020000007">
    <property type="protein sequence ID" value="KAI5317915.1"/>
    <property type="molecule type" value="Genomic_DNA"/>
</dbReference>
<proteinExistence type="predicted"/>
<reference evidence="1 2" key="1">
    <citation type="journal article" date="2022" name="G3 (Bethesda)">
        <title>Whole-genome sequence and methylome profiling of the almond [Prunus dulcis (Mill.) D.A. Webb] cultivar 'Nonpareil'.</title>
        <authorList>
            <person name="D'Amico-Willman K.M."/>
            <person name="Ouma W.Z."/>
            <person name="Meulia T."/>
            <person name="Sideli G.M."/>
            <person name="Gradziel T.M."/>
            <person name="Fresnedo-Ramirez J."/>
        </authorList>
    </citation>
    <scope>NUCLEOTIDE SEQUENCE [LARGE SCALE GENOMIC DNA]</scope>
    <source>
        <strain evidence="1">Clone GOH B32 T37-40</strain>
    </source>
</reference>
<keyword evidence="2" id="KW-1185">Reference proteome</keyword>
<gene>
    <name evidence="1" type="ORF">L3X38_037622</name>
</gene>
<evidence type="ECO:0000313" key="2">
    <source>
        <dbReference type="Proteomes" id="UP001054821"/>
    </source>
</evidence>
<comment type="caution">
    <text evidence="1">The sequence shown here is derived from an EMBL/GenBank/DDBJ whole genome shotgun (WGS) entry which is preliminary data.</text>
</comment>
<dbReference type="AlphaFoldDB" id="A0AAD4V3P4"/>
<accession>A0AAD4V3P4</accession>
<evidence type="ECO:0000313" key="1">
    <source>
        <dbReference type="EMBL" id="KAI5317915.1"/>
    </source>
</evidence>
<sequence>MVKSEYGNNFPKELDFLCVLEYEEKTLRGLLSHSPLFMVPKVKLDYMFYLVRQDLPLGLPGLVGPRACPGWIGSVGGPNLAWGGLLPGSPPALDMLLKFFQGSAMSFPSLGHARQCCSCQNTNSGTAVLLPDVCYFTINVGCSFTCCDGFA</sequence>